<evidence type="ECO:0000313" key="2">
    <source>
        <dbReference type="Proteomes" id="UP000254293"/>
    </source>
</evidence>
<dbReference type="SUPFAM" id="SSF160631">
    <property type="entry name" value="SMI1/KNR4-like"/>
    <property type="match status" value="1"/>
</dbReference>
<dbReference type="OrthoDB" id="9153086at2"/>
<proteinExistence type="predicted"/>
<dbReference type="InterPro" id="IPR037883">
    <property type="entry name" value="Knr4/Smi1-like_sf"/>
</dbReference>
<dbReference type="EMBL" id="UGJJ01000002">
    <property type="protein sequence ID" value="STR02586.1"/>
    <property type="molecule type" value="Genomic_DNA"/>
</dbReference>
<sequence>MDDLETLRRKLDEIYLPLEQEGINGMRLLPQQNAGMGAAEAERLLNVRFPKQFAEIISRYDLGNFETNNIRFGSRGDYLRELAAWNRPDEWGGKWWQGANRPKDLIVFAMSDPYTYILNCADGTVCAMLPDDPWQTWRTVSCGFGIFLRSMAASDIGRIRQHPTENLLREILAATQSTESGFWRDNVEGNW</sequence>
<accession>A0A377R267</accession>
<dbReference type="RefSeq" id="WP_115308498.1">
    <property type="nucleotide sequence ID" value="NZ_UGJJ01000002.1"/>
</dbReference>
<protein>
    <recommendedName>
        <fullName evidence="3">Knr4/Smi1-like domain-containing protein</fullName>
    </recommendedName>
</protein>
<organism evidence="1 2">
    <name type="scientific">Kingella potus</name>
    <dbReference type="NCBI Taxonomy" id="265175"/>
    <lineage>
        <taxon>Bacteria</taxon>
        <taxon>Pseudomonadati</taxon>
        <taxon>Pseudomonadota</taxon>
        <taxon>Betaproteobacteria</taxon>
        <taxon>Neisseriales</taxon>
        <taxon>Neisseriaceae</taxon>
        <taxon>Kingella</taxon>
    </lineage>
</organism>
<evidence type="ECO:0008006" key="3">
    <source>
        <dbReference type="Google" id="ProtNLM"/>
    </source>
</evidence>
<name>A0A377R267_9NEIS</name>
<evidence type="ECO:0000313" key="1">
    <source>
        <dbReference type="EMBL" id="STR02586.1"/>
    </source>
</evidence>
<dbReference type="AlphaFoldDB" id="A0A377R267"/>
<dbReference type="Proteomes" id="UP000254293">
    <property type="component" value="Unassembled WGS sequence"/>
</dbReference>
<keyword evidence="2" id="KW-1185">Reference proteome</keyword>
<gene>
    <name evidence="1" type="ORF">NCTC13336_01463</name>
</gene>
<reference evidence="1 2" key="1">
    <citation type="submission" date="2018-06" db="EMBL/GenBank/DDBJ databases">
        <authorList>
            <consortium name="Pathogen Informatics"/>
            <person name="Doyle S."/>
        </authorList>
    </citation>
    <scope>NUCLEOTIDE SEQUENCE [LARGE SCALE GENOMIC DNA]</scope>
    <source>
        <strain evidence="1 2">NCTC13336</strain>
    </source>
</reference>